<protein>
    <recommendedName>
        <fullName evidence="4">Transmembrane protein</fullName>
    </recommendedName>
</protein>
<sequence length="420" mass="47091">MNYCKQLYSGTIFLSIWGGGTPHFIAATGSTNSLGSANATNPSPESSAFTLEHPFVALPIPDAETSDSSLDVEERFIKIVRRELQRAREETSHEGEDIDTETLIEESHPHSELVIVPRTNNISRNSTNNRFSYALLIILTAFLAYFLAHVVRYTVSQDPIVECVLSFGDVKVPPDGAAYLGQRFKYLEQENHIIMKGATHDDSDCTFSRHSGSFIEKDLELIGLREHQQGDDKTKEKISVALRFAPARGWEQPAGRQIPPPPSATFMSQVDYFVHPIRSGLIMNRPTGEASMGSSKEQEAQARRPIGVTKTGDKCIWHVLLQQSQEASIKKPFPKQDIFLLRIPETCYLGNTDQISTRMWTLEELGIGKGFEPHQGPCGDATEEEIEESKEVWDRPEGVIVRMYIEKEKKTEYLLPILPA</sequence>
<organism evidence="2 3">
    <name type="scientific">Cyclospora cayetanensis</name>
    <dbReference type="NCBI Taxonomy" id="88456"/>
    <lineage>
        <taxon>Eukaryota</taxon>
        <taxon>Sar</taxon>
        <taxon>Alveolata</taxon>
        <taxon>Apicomplexa</taxon>
        <taxon>Conoidasida</taxon>
        <taxon>Coccidia</taxon>
        <taxon>Eucoccidiorida</taxon>
        <taxon>Eimeriorina</taxon>
        <taxon>Eimeriidae</taxon>
        <taxon>Cyclospora</taxon>
    </lineage>
</organism>
<dbReference type="AlphaFoldDB" id="A0A1D3CSS6"/>
<feature type="transmembrane region" description="Helical" evidence="1">
    <location>
        <begin position="131"/>
        <end position="151"/>
    </location>
</feature>
<gene>
    <name evidence="2" type="ORF">cyc_01908</name>
</gene>
<evidence type="ECO:0000256" key="1">
    <source>
        <dbReference type="SAM" id="Phobius"/>
    </source>
</evidence>
<keyword evidence="3" id="KW-1185">Reference proteome</keyword>
<accession>A0A1D3CSS6</accession>
<dbReference type="VEuPathDB" id="ToxoDB:cyc_01908"/>
<proteinExistence type="predicted"/>
<comment type="caution">
    <text evidence="2">The sequence shown here is derived from an EMBL/GenBank/DDBJ whole genome shotgun (WGS) entry which is preliminary data.</text>
</comment>
<evidence type="ECO:0008006" key="4">
    <source>
        <dbReference type="Google" id="ProtNLM"/>
    </source>
</evidence>
<dbReference type="Proteomes" id="UP000095192">
    <property type="component" value="Unassembled WGS sequence"/>
</dbReference>
<dbReference type="EMBL" id="JROU02002087">
    <property type="protein sequence ID" value="OEH74242.1"/>
    <property type="molecule type" value="Genomic_DNA"/>
</dbReference>
<keyword evidence="1" id="KW-0472">Membrane</keyword>
<dbReference type="InParanoid" id="A0A1D3CSS6"/>
<reference evidence="2 3" key="1">
    <citation type="journal article" date="2016" name="BMC Genomics">
        <title>Comparative genomics reveals Cyclospora cayetanensis possesses coccidia-like metabolism and invasion components but unique surface antigens.</title>
        <authorList>
            <person name="Liu S."/>
            <person name="Wang L."/>
            <person name="Zheng H."/>
            <person name="Xu Z."/>
            <person name="Roellig D.M."/>
            <person name="Li N."/>
            <person name="Frace M.A."/>
            <person name="Tang K."/>
            <person name="Arrowood M.J."/>
            <person name="Moss D.M."/>
            <person name="Zhang L."/>
            <person name="Feng Y."/>
            <person name="Xiao L."/>
        </authorList>
    </citation>
    <scope>NUCLEOTIDE SEQUENCE [LARGE SCALE GENOMIC DNA]</scope>
    <source>
        <strain evidence="2 3">CHN_HEN01</strain>
    </source>
</reference>
<name>A0A1D3CSS6_9EIME</name>
<evidence type="ECO:0000313" key="3">
    <source>
        <dbReference type="Proteomes" id="UP000095192"/>
    </source>
</evidence>
<keyword evidence="1" id="KW-1133">Transmembrane helix</keyword>
<keyword evidence="1" id="KW-0812">Transmembrane</keyword>
<evidence type="ECO:0000313" key="2">
    <source>
        <dbReference type="EMBL" id="OEH74242.1"/>
    </source>
</evidence>